<feature type="domain" description="Histidine kinase" evidence="3">
    <location>
        <begin position="1425"/>
        <end position="1514"/>
    </location>
</feature>
<dbReference type="GO" id="GO:0000155">
    <property type="term" value="F:phosphorelay sensor kinase activity"/>
    <property type="evidence" value="ECO:0007669"/>
    <property type="project" value="InterPro"/>
</dbReference>
<evidence type="ECO:0000259" key="7">
    <source>
        <dbReference type="PROSITE" id="PS50123"/>
    </source>
</evidence>
<dbReference type="GO" id="GO:0008984">
    <property type="term" value="F:protein-glutamate methylesterase activity"/>
    <property type="evidence" value="ECO:0007669"/>
    <property type="project" value="InterPro"/>
</dbReference>
<dbReference type="InterPro" id="IPR029016">
    <property type="entry name" value="GAF-like_dom_sf"/>
</dbReference>
<organism evidence="8 9">
    <name type="scientific">Hymenobacter crusticola</name>
    <dbReference type="NCBI Taxonomy" id="1770526"/>
    <lineage>
        <taxon>Bacteria</taxon>
        <taxon>Pseudomonadati</taxon>
        <taxon>Bacteroidota</taxon>
        <taxon>Cytophagia</taxon>
        <taxon>Cytophagales</taxon>
        <taxon>Hymenobacteraceae</taxon>
        <taxon>Hymenobacter</taxon>
    </lineage>
</organism>
<dbReference type="CDD" id="cd00130">
    <property type="entry name" value="PAS"/>
    <property type="match status" value="2"/>
</dbReference>
<dbReference type="Pfam" id="PF01339">
    <property type="entry name" value="CheB_methylest"/>
    <property type="match status" value="1"/>
</dbReference>
<dbReference type="InterPro" id="IPR022642">
    <property type="entry name" value="CheR_C"/>
</dbReference>
<dbReference type="SUPFAM" id="SSF55874">
    <property type="entry name" value="ATPase domain of HSP90 chaperone/DNA topoisomerase II/histidine kinase"/>
    <property type="match status" value="1"/>
</dbReference>
<dbReference type="InterPro" id="IPR005467">
    <property type="entry name" value="His_kinase_dom"/>
</dbReference>
<dbReference type="Gene3D" id="3.40.50.180">
    <property type="entry name" value="Methylesterase CheB, C-terminal domain"/>
    <property type="match status" value="1"/>
</dbReference>
<dbReference type="SMART" id="SM00065">
    <property type="entry name" value="GAF"/>
    <property type="match status" value="1"/>
</dbReference>
<dbReference type="SMART" id="SM00138">
    <property type="entry name" value="MeTrc"/>
    <property type="match status" value="1"/>
</dbReference>
<evidence type="ECO:0000259" key="6">
    <source>
        <dbReference type="PROSITE" id="PS50122"/>
    </source>
</evidence>
<dbReference type="GO" id="GO:0006355">
    <property type="term" value="P:regulation of DNA-templated transcription"/>
    <property type="evidence" value="ECO:0007669"/>
    <property type="project" value="InterPro"/>
</dbReference>
<dbReference type="OrthoDB" id="9816309at2"/>
<comment type="caution">
    <text evidence="8">The sequence shown here is derived from an EMBL/GenBank/DDBJ whole genome shotgun (WGS) entry which is preliminary data.</text>
</comment>
<dbReference type="Gene3D" id="1.20.5.1930">
    <property type="match status" value="1"/>
</dbReference>
<dbReference type="CDD" id="cd16917">
    <property type="entry name" value="HATPase_UhpB-NarQ-NarX-like"/>
    <property type="match status" value="1"/>
</dbReference>
<dbReference type="CDD" id="cd16434">
    <property type="entry name" value="CheB-CheR_fusion"/>
    <property type="match status" value="1"/>
</dbReference>
<dbReference type="InterPro" id="IPR022641">
    <property type="entry name" value="CheR_N"/>
</dbReference>
<dbReference type="SUPFAM" id="SSF52738">
    <property type="entry name" value="Methylesterase CheB, C-terminal domain"/>
    <property type="match status" value="1"/>
</dbReference>
<dbReference type="SMART" id="SM00091">
    <property type="entry name" value="PAS"/>
    <property type="match status" value="3"/>
</dbReference>
<dbReference type="Pfam" id="PF00989">
    <property type="entry name" value="PAS"/>
    <property type="match status" value="1"/>
</dbReference>
<dbReference type="EMBL" id="MTSE01000024">
    <property type="protein sequence ID" value="OUJ70309.1"/>
    <property type="molecule type" value="Genomic_DNA"/>
</dbReference>
<dbReference type="PRINTS" id="PR00996">
    <property type="entry name" value="CHERMTFRASE"/>
</dbReference>
<dbReference type="NCBIfam" id="TIGR00229">
    <property type="entry name" value="sensory_box"/>
    <property type="match status" value="2"/>
</dbReference>
<dbReference type="GO" id="GO:0005737">
    <property type="term" value="C:cytoplasm"/>
    <property type="evidence" value="ECO:0007669"/>
    <property type="project" value="InterPro"/>
</dbReference>
<dbReference type="PROSITE" id="PS50109">
    <property type="entry name" value="HIS_KIN"/>
    <property type="match status" value="1"/>
</dbReference>
<keyword evidence="2" id="KW-0175">Coiled coil</keyword>
<dbReference type="InterPro" id="IPR035965">
    <property type="entry name" value="PAS-like_dom_sf"/>
</dbReference>
<sequence length="1516" mass="171726">MSLNKFSAFLTEKPHGFLIVGLGASAGGIQALKEFFQHVPQDSHLAYIVILHLSPDHDSQLAQVLQAITPIPVTQVTERVKIEPDHIYVVPPNQHLLMEENFIVPSLNRYLEERRAPVDIFFRNLADLHGPRAVCVVLSGTGANGSMGLKRVKERGGNAYVQTPREAEFNEMPRNAIATDLVDEVLPVAEIPGRILAYRDSLGSVEIAVEAKNQPEQQQQALREIFAHLRLRTGHDFSNYKRATLLRRIERRINVRSLPDLPSYAAFLQQHLEESQALLKDLLISVTNFFRDKKPFQVLEHDILPAILQTKKADSEVRIWVAGCATGEEAYSLAMLMAERTLGVLDAPKVQIFATDLDETALTAAREGLYTLNDAADVSPERLLRFFTKEGDSYRVQRELREMILFAPHNFLKDPPFSRLDLVSCRNVLIYLNSTAQERVMETFHFALKPGGYLFLGSAESVDGASDLYATISRENRIYRARQAASHQYSVPKLVPTLQRKQPAPLTFHTAESRPPNRLSFGELHWNLLEHYAPPSLVVNENYDILHMSEKAGSFLEFSGGEPTKNLLKLIRSELRLELRSALHQAVQRQTAIEARNIPWTRNGESRSLNIQVKPVTKEGDTAKGFILVIFELNESAQEPQEETVVLRSAEPIAHQLEEELLQMKAQLRYSAEQYEYQAEELKASNEELQAMNEELRSAAEELETSKEELQSMNEELRTVNQELKVKIEEVSVTSSNFQNLINSTGVATIFLDRTFCIRLYTPAARQLFNLIPSDYGRPISDITHRLDYDQLLTDAETVLEKLTLLEREVNTTDHRAFMMRVLPYRTAEDRINGVVITLFDITERKQAEETLRASEQRLQRMVNVPSVGVLTFDYTDRMLQVNDAFLVMVGYTRLEFEARPFTWRDFTPPEHLEASLQVMAQLRQTGRGGPYEKEYFRKDGSRLWLMFVAADLGDGTIAEYAIDVSARKQAEETVATDLAGMQRLHELHAKLATETNLQVALQELVALACDFTQTDQGCVQLVSEDGKRLELYASQGYAESSPFLQRFQHEDSQQVDDAVWGGRTRLLIEDVETYPSLRGTPDQEVALSEGIRAIQSTPLLTRSSGVIGVLSNQFRQPHRPTEHQLKLLDLLAWTAADFVERHRALQALQAFSIGLENQVQERTAQLNQSTETLQQNLAKLQQAEEVAQIGSWEYDIASGELTWTTGMYRLFGLPVSSPVSPEIYLNYAIEKDKALAQKLVNKVREVYEPLDETLRLRVDKQEHTFRIKSVVLRNEQGEPRKILGLDLDVSEVKRLEEENLQMRLNQQKALLLGILDAQEQERQRIAEALHNGVGQLLFATKLNFDQVAPLVPEEVFRGANQLLDEAIQETRRVSHELVPSMLNNFGLAQSIRDLCQKYSHTRIRVNCEVIGLQNRLESYVEVAVYRICQELLTNVTKHAEATSADILLEQEDSEITLKVRDNGKGISLEPSKMTGIGLRTIQDRVKLLNGTFSLHTPDTGMGTQVTIHIPITSMK</sequence>
<dbReference type="PANTHER" id="PTHR24422">
    <property type="entry name" value="CHEMOTAXIS PROTEIN METHYLTRANSFERASE"/>
    <property type="match status" value="1"/>
</dbReference>
<dbReference type="GO" id="GO:0008757">
    <property type="term" value="F:S-adenosylmethionine-dependent methyltransferase activity"/>
    <property type="evidence" value="ECO:0007669"/>
    <property type="project" value="InterPro"/>
</dbReference>
<dbReference type="PROSITE" id="PS50122">
    <property type="entry name" value="CHEB"/>
    <property type="match status" value="1"/>
</dbReference>
<evidence type="ECO:0000313" key="9">
    <source>
        <dbReference type="Proteomes" id="UP000194873"/>
    </source>
</evidence>
<dbReference type="SUPFAM" id="SSF47757">
    <property type="entry name" value="Chemotaxis receptor methyltransferase CheR, N-terminal domain"/>
    <property type="match status" value="1"/>
</dbReference>
<comment type="caution">
    <text evidence="1">Lacks conserved residue(s) required for the propagation of feature annotation.</text>
</comment>
<dbReference type="SUPFAM" id="SSF55785">
    <property type="entry name" value="PYP-like sensor domain (PAS domain)"/>
    <property type="match status" value="3"/>
</dbReference>
<dbReference type="GO" id="GO:0006935">
    <property type="term" value="P:chemotaxis"/>
    <property type="evidence" value="ECO:0007669"/>
    <property type="project" value="InterPro"/>
</dbReference>
<dbReference type="Pfam" id="PF13596">
    <property type="entry name" value="PAS_10"/>
    <property type="match status" value="1"/>
</dbReference>
<dbReference type="Gene3D" id="3.30.450.20">
    <property type="entry name" value="PAS domain"/>
    <property type="match status" value="3"/>
</dbReference>
<dbReference type="InterPro" id="IPR000780">
    <property type="entry name" value="CheR_MeTrfase"/>
</dbReference>
<gene>
    <name evidence="8" type="ORF">BXP70_24760</name>
</gene>
<keyword evidence="9" id="KW-1185">Reference proteome</keyword>
<accession>A0A243W8E7</accession>
<dbReference type="GO" id="GO:0046983">
    <property type="term" value="F:protein dimerization activity"/>
    <property type="evidence" value="ECO:0007669"/>
    <property type="project" value="InterPro"/>
</dbReference>
<evidence type="ECO:0008006" key="10">
    <source>
        <dbReference type="Google" id="ProtNLM"/>
    </source>
</evidence>
<evidence type="ECO:0000256" key="2">
    <source>
        <dbReference type="SAM" id="Coils"/>
    </source>
</evidence>
<dbReference type="Gene3D" id="3.40.50.150">
    <property type="entry name" value="Vaccinia Virus protein VP39"/>
    <property type="match status" value="1"/>
</dbReference>
<reference evidence="8 9" key="1">
    <citation type="submission" date="2017-01" db="EMBL/GenBank/DDBJ databases">
        <title>A new Hymenobacter.</title>
        <authorList>
            <person name="Liang Y."/>
            <person name="Feng F."/>
        </authorList>
    </citation>
    <scope>NUCLEOTIDE SEQUENCE [LARGE SCALE GENOMIC DNA]</scope>
    <source>
        <strain evidence="8">MIMBbqt21</strain>
    </source>
</reference>
<proteinExistence type="predicted"/>
<feature type="domain" description="PAS" evidence="4">
    <location>
        <begin position="855"/>
        <end position="927"/>
    </location>
</feature>
<name>A0A243W8E7_9BACT</name>
<feature type="domain" description="CheB-type methylesterase" evidence="6">
    <location>
        <begin position="19"/>
        <end position="202"/>
    </location>
</feature>
<dbReference type="InterPro" id="IPR000700">
    <property type="entry name" value="PAS-assoc_C"/>
</dbReference>
<evidence type="ECO:0000259" key="3">
    <source>
        <dbReference type="PROSITE" id="PS50109"/>
    </source>
</evidence>
<dbReference type="InterPro" id="IPR000014">
    <property type="entry name" value="PAS"/>
</dbReference>
<dbReference type="SMART" id="SM00387">
    <property type="entry name" value="HATPase_c"/>
    <property type="match status" value="1"/>
</dbReference>
<evidence type="ECO:0000259" key="5">
    <source>
        <dbReference type="PROSITE" id="PS50113"/>
    </source>
</evidence>
<dbReference type="Pfam" id="PF13426">
    <property type="entry name" value="PAS_9"/>
    <property type="match status" value="1"/>
</dbReference>
<dbReference type="PROSITE" id="PS50123">
    <property type="entry name" value="CHER"/>
    <property type="match status" value="1"/>
</dbReference>
<evidence type="ECO:0000259" key="4">
    <source>
        <dbReference type="PROSITE" id="PS50112"/>
    </source>
</evidence>
<dbReference type="SUPFAM" id="SSF53335">
    <property type="entry name" value="S-adenosyl-L-methionine-dependent methyltransferases"/>
    <property type="match status" value="1"/>
</dbReference>
<dbReference type="RefSeq" id="WP_086596805.1">
    <property type="nucleotide sequence ID" value="NZ_MTSE01000024.1"/>
</dbReference>
<dbReference type="InterPro" id="IPR000673">
    <property type="entry name" value="Sig_transdc_resp-reg_Me-estase"/>
</dbReference>
<protein>
    <recommendedName>
        <fullName evidence="10">Oxygen sensor histidine kinase NreB</fullName>
    </recommendedName>
</protein>
<dbReference type="InterPro" id="IPR035909">
    <property type="entry name" value="CheB_C"/>
</dbReference>
<dbReference type="Pfam" id="PF13185">
    <property type="entry name" value="GAF_2"/>
    <property type="match status" value="1"/>
</dbReference>
<dbReference type="Pfam" id="PF07730">
    <property type="entry name" value="HisKA_3"/>
    <property type="match status" value="1"/>
</dbReference>
<dbReference type="CDD" id="cd02440">
    <property type="entry name" value="AdoMet_MTases"/>
    <property type="match status" value="1"/>
</dbReference>
<dbReference type="Gene3D" id="3.30.565.10">
    <property type="entry name" value="Histidine kinase-like ATPase, C-terminal domain"/>
    <property type="match status" value="1"/>
</dbReference>
<evidence type="ECO:0000313" key="8">
    <source>
        <dbReference type="EMBL" id="OUJ70309.1"/>
    </source>
</evidence>
<dbReference type="Pfam" id="PF03705">
    <property type="entry name" value="CheR_N"/>
    <property type="match status" value="1"/>
</dbReference>
<dbReference type="InterPro" id="IPR050903">
    <property type="entry name" value="Bact_Chemotaxis_MeTrfase"/>
</dbReference>
<dbReference type="InterPro" id="IPR003594">
    <property type="entry name" value="HATPase_dom"/>
</dbReference>
<dbReference type="PANTHER" id="PTHR24422:SF27">
    <property type="entry name" value="PROTEIN-GLUTAMATE O-METHYLTRANSFERASE"/>
    <property type="match status" value="1"/>
</dbReference>
<dbReference type="GO" id="GO:0016020">
    <property type="term" value="C:membrane"/>
    <property type="evidence" value="ECO:0007669"/>
    <property type="project" value="InterPro"/>
</dbReference>
<evidence type="ECO:0000256" key="1">
    <source>
        <dbReference type="PROSITE-ProRule" id="PRU00050"/>
    </source>
</evidence>
<feature type="domain" description="PAC" evidence="5">
    <location>
        <begin position="804"/>
        <end position="854"/>
    </location>
</feature>
<dbReference type="PROSITE" id="PS50113">
    <property type="entry name" value="PAC"/>
    <property type="match status" value="1"/>
</dbReference>
<dbReference type="Pfam" id="PF02518">
    <property type="entry name" value="HATPase_c"/>
    <property type="match status" value="1"/>
</dbReference>
<dbReference type="Proteomes" id="UP000194873">
    <property type="component" value="Unassembled WGS sequence"/>
</dbReference>
<dbReference type="SUPFAM" id="SSF55781">
    <property type="entry name" value="GAF domain-like"/>
    <property type="match status" value="1"/>
</dbReference>
<dbReference type="InterPro" id="IPR011712">
    <property type="entry name" value="Sig_transdc_His_kin_sub3_dim/P"/>
</dbReference>
<dbReference type="Pfam" id="PF01739">
    <property type="entry name" value="CheR"/>
    <property type="match status" value="1"/>
</dbReference>
<dbReference type="Gene3D" id="3.30.450.40">
    <property type="match status" value="1"/>
</dbReference>
<dbReference type="InterPro" id="IPR003018">
    <property type="entry name" value="GAF"/>
</dbReference>
<dbReference type="InterPro" id="IPR029063">
    <property type="entry name" value="SAM-dependent_MTases_sf"/>
</dbReference>
<dbReference type="GO" id="GO:0000156">
    <property type="term" value="F:phosphorelay response regulator activity"/>
    <property type="evidence" value="ECO:0007669"/>
    <property type="project" value="InterPro"/>
</dbReference>
<dbReference type="PROSITE" id="PS50112">
    <property type="entry name" value="PAS"/>
    <property type="match status" value="1"/>
</dbReference>
<dbReference type="InterPro" id="IPR036890">
    <property type="entry name" value="HATPase_C_sf"/>
</dbReference>
<feature type="domain" description="CheR-type methyltransferase" evidence="7">
    <location>
        <begin position="210"/>
        <end position="484"/>
    </location>
</feature>
<feature type="coiled-coil region" evidence="2">
    <location>
        <begin position="654"/>
        <end position="734"/>
    </location>
</feature>
<dbReference type="InterPro" id="IPR013767">
    <property type="entry name" value="PAS_fold"/>
</dbReference>